<dbReference type="InterPro" id="IPR046830">
    <property type="entry name" value="Calmod_bind_M"/>
</dbReference>
<name>A0AAV8RQQ2_ENSVE</name>
<evidence type="ECO:0000259" key="8">
    <source>
        <dbReference type="Pfam" id="PF07887"/>
    </source>
</evidence>
<comment type="caution">
    <text evidence="11">The sequence shown here is derived from an EMBL/GenBank/DDBJ whole genome shotgun (WGS) entry which is preliminary data.</text>
</comment>
<reference evidence="11 12" key="1">
    <citation type="submission" date="2022-12" db="EMBL/GenBank/DDBJ databases">
        <title>Chromosome-scale assembly of the Ensete ventricosum genome.</title>
        <authorList>
            <person name="Dussert Y."/>
            <person name="Stocks J."/>
            <person name="Wendawek A."/>
            <person name="Woldeyes F."/>
            <person name="Nichols R.A."/>
            <person name="Borrell J.S."/>
        </authorList>
    </citation>
    <scope>NUCLEOTIDE SEQUENCE [LARGE SCALE GENOMIC DNA]</scope>
    <source>
        <strain evidence="12">cv. Maze</strain>
        <tissue evidence="11">Seeds</tissue>
    </source>
</reference>
<dbReference type="Pfam" id="PF20451">
    <property type="entry name" value="Calmod_bind_M"/>
    <property type="match status" value="1"/>
</dbReference>
<dbReference type="Proteomes" id="UP001222027">
    <property type="component" value="Unassembled WGS sequence"/>
</dbReference>
<evidence type="ECO:0000256" key="6">
    <source>
        <dbReference type="ARBA" id="ARBA00023163"/>
    </source>
</evidence>
<dbReference type="AlphaFoldDB" id="A0AAV8RQQ2"/>
<organism evidence="11 12">
    <name type="scientific">Ensete ventricosum</name>
    <name type="common">Abyssinian banana</name>
    <name type="synonym">Musa ensete</name>
    <dbReference type="NCBI Taxonomy" id="4639"/>
    <lineage>
        <taxon>Eukaryota</taxon>
        <taxon>Viridiplantae</taxon>
        <taxon>Streptophyta</taxon>
        <taxon>Embryophyta</taxon>
        <taxon>Tracheophyta</taxon>
        <taxon>Spermatophyta</taxon>
        <taxon>Magnoliopsida</taxon>
        <taxon>Liliopsida</taxon>
        <taxon>Zingiberales</taxon>
        <taxon>Musaceae</taxon>
        <taxon>Ensete</taxon>
    </lineage>
</organism>
<feature type="domain" description="Calmodulin binding protein-like N-terminal" evidence="8">
    <location>
        <begin position="144"/>
        <end position="291"/>
    </location>
</feature>
<dbReference type="InterPro" id="IPR046831">
    <property type="entry name" value="Calmodulin_bind_N"/>
</dbReference>
<sequence length="473" mass="53048">MVHWSNRVKLLTSSGTSLIHAVAVTALLSFHQLSQASSCSFLRLSSIYSITDQNSPSPPSRIEARDLRVDSQNGVDPAVARPTTPSPSFSSVVRRVMVGTSMQKYVCPALEPVLRRVVREEVVRRLTHHLGQLPRSPQLQTPSLQLIFTSPLSLPIYTRGKIKDKDDNPLQIQLVRRQCGPSSIISLEPPPRVEIVVLDGDFPFNNDDNWTPKEFSSHVLRERKGKRPLLVGECRVTPREGTASIQKLEFTDNSSWIRSRTFRLGARVSPGSYEGVRIKEAITERFTVLDHRGESNKKHFPPSLHDSVWRLKNIARNGKFDTKLAFAGITTVQDFLKLSVVNQQRLREILGHGMSERMWNETITHARTSNIGDEVYLYHGEFDTVVFNPICQVWGIMVNGLTYALEQLTPQHALDVQTLIQKAYQKWEQLEEIDGASLVRATEAQPSGSIMTPDELLGIEASSPSTAPMEMGL</sequence>
<evidence type="ECO:0000259" key="10">
    <source>
        <dbReference type="Pfam" id="PF20452"/>
    </source>
</evidence>
<feature type="domain" description="Calmodulin binding protein C-terminal" evidence="10">
    <location>
        <begin position="374"/>
        <end position="433"/>
    </location>
</feature>
<evidence type="ECO:0000256" key="4">
    <source>
        <dbReference type="ARBA" id="ARBA00023125"/>
    </source>
</evidence>
<comment type="subcellular location">
    <subcellularLocation>
        <location evidence="1">Nucleus</location>
    </subcellularLocation>
</comment>
<dbReference type="GO" id="GO:0080142">
    <property type="term" value="P:regulation of salicylic acid biosynthetic process"/>
    <property type="evidence" value="ECO:0007669"/>
    <property type="project" value="TreeGrafter"/>
</dbReference>
<dbReference type="GO" id="GO:0005516">
    <property type="term" value="F:calmodulin binding"/>
    <property type="evidence" value="ECO:0007669"/>
    <property type="project" value="InterPro"/>
</dbReference>
<dbReference type="GO" id="GO:0003700">
    <property type="term" value="F:DNA-binding transcription factor activity"/>
    <property type="evidence" value="ECO:0007669"/>
    <property type="project" value="TreeGrafter"/>
</dbReference>
<feature type="domain" description="Calmodulin binding protein central" evidence="9">
    <location>
        <begin position="304"/>
        <end position="369"/>
    </location>
</feature>
<dbReference type="GO" id="GO:0043565">
    <property type="term" value="F:sequence-specific DNA binding"/>
    <property type="evidence" value="ECO:0007669"/>
    <property type="project" value="TreeGrafter"/>
</dbReference>
<dbReference type="Pfam" id="PF07887">
    <property type="entry name" value="Calmodulin_bind"/>
    <property type="match status" value="1"/>
</dbReference>
<dbReference type="PANTHER" id="PTHR31713">
    <property type="entry name" value="OS02G0177800 PROTEIN"/>
    <property type="match status" value="1"/>
</dbReference>
<evidence type="ECO:0000256" key="7">
    <source>
        <dbReference type="ARBA" id="ARBA00023242"/>
    </source>
</evidence>
<keyword evidence="3" id="KW-0805">Transcription regulation</keyword>
<gene>
    <name evidence="11" type="ORF">OPV22_006940</name>
</gene>
<evidence type="ECO:0000256" key="5">
    <source>
        <dbReference type="ARBA" id="ARBA00023159"/>
    </source>
</evidence>
<comment type="similarity">
    <text evidence="2">Belongs to the plant ACBP60 protein family.</text>
</comment>
<evidence type="ECO:0000256" key="2">
    <source>
        <dbReference type="ARBA" id="ARBA00007214"/>
    </source>
</evidence>
<keyword evidence="4" id="KW-0238">DNA-binding</keyword>
<proteinExistence type="inferred from homology"/>
<dbReference type="Pfam" id="PF20452">
    <property type="entry name" value="Calmod_bind_C"/>
    <property type="match status" value="1"/>
</dbReference>
<evidence type="ECO:0000256" key="3">
    <source>
        <dbReference type="ARBA" id="ARBA00023015"/>
    </source>
</evidence>
<evidence type="ECO:0000259" key="9">
    <source>
        <dbReference type="Pfam" id="PF20451"/>
    </source>
</evidence>
<accession>A0AAV8RQQ2</accession>
<evidence type="ECO:0000313" key="11">
    <source>
        <dbReference type="EMBL" id="KAJ8506054.1"/>
    </source>
</evidence>
<dbReference type="InterPro" id="IPR046829">
    <property type="entry name" value="Calmod_bind_C"/>
</dbReference>
<keyword evidence="7" id="KW-0539">Nucleus</keyword>
<dbReference type="GO" id="GO:0005634">
    <property type="term" value="C:nucleus"/>
    <property type="evidence" value="ECO:0007669"/>
    <property type="project" value="UniProtKB-SubCell"/>
</dbReference>
<keyword evidence="6" id="KW-0804">Transcription</keyword>
<evidence type="ECO:0000256" key="1">
    <source>
        <dbReference type="ARBA" id="ARBA00004123"/>
    </source>
</evidence>
<keyword evidence="5" id="KW-0010">Activator</keyword>
<dbReference type="PANTHER" id="PTHR31713:SF42">
    <property type="entry name" value="PROTEIN SAR DEFICIENT 1"/>
    <property type="match status" value="1"/>
</dbReference>
<protein>
    <submittedName>
        <fullName evidence="11">Uncharacterized protein</fullName>
    </submittedName>
</protein>
<evidence type="ECO:0000313" key="12">
    <source>
        <dbReference type="Proteomes" id="UP001222027"/>
    </source>
</evidence>
<dbReference type="InterPro" id="IPR012416">
    <property type="entry name" value="CBP60"/>
</dbReference>
<dbReference type="EMBL" id="JAQQAF010000002">
    <property type="protein sequence ID" value="KAJ8506054.1"/>
    <property type="molecule type" value="Genomic_DNA"/>
</dbReference>
<keyword evidence="12" id="KW-1185">Reference proteome</keyword>